<dbReference type="InterPro" id="IPR050091">
    <property type="entry name" value="PKS_NRPS_Biosynth_Enz"/>
</dbReference>
<sequence>MNSSGEVPFWRDQEEIVITGISGRFPRCENVQEFGDLLLAGEDLVTEDSLRWPPGVFDLPKRHGKLKDLKKFDAQYFGVTPKQANYLDPQVRKLLEVTLEAIIDAGEWNRPLLSITVRVKYIVTFSDPTSNVLKNPSCVIIRWEQCFGPILERLQQIIQLLKNKDQKGYNRLNPTELRGSRTGVFVGCSASETGGVLTQDPETVTGYTLTGCVRSMFSNRLSFTFDLRGCELHDLRKTF</sequence>
<dbReference type="SUPFAM" id="SSF53901">
    <property type="entry name" value="Thiolase-like"/>
    <property type="match status" value="2"/>
</dbReference>
<dbReference type="AlphaFoldDB" id="A0A3P7DR86"/>
<dbReference type="EMBL" id="UYWW01003154">
    <property type="protein sequence ID" value="VDM12500.1"/>
    <property type="molecule type" value="Genomic_DNA"/>
</dbReference>
<evidence type="ECO:0000256" key="1">
    <source>
        <dbReference type="ARBA" id="ARBA00022450"/>
    </source>
</evidence>
<keyword evidence="8" id="KW-0511">Multifunctional enzyme</keyword>
<dbReference type="InterPro" id="IPR016039">
    <property type="entry name" value="Thiolase-like"/>
</dbReference>
<dbReference type="InParanoid" id="A0A3P7DR86"/>
<dbReference type="Proteomes" id="UP000270924">
    <property type="component" value="Unassembled WGS sequence"/>
</dbReference>
<organism evidence="10 11">
    <name type="scientific">Wuchereria bancrofti</name>
    <dbReference type="NCBI Taxonomy" id="6293"/>
    <lineage>
        <taxon>Eukaryota</taxon>
        <taxon>Metazoa</taxon>
        <taxon>Ecdysozoa</taxon>
        <taxon>Nematoda</taxon>
        <taxon>Chromadorea</taxon>
        <taxon>Rhabditida</taxon>
        <taxon>Spirurina</taxon>
        <taxon>Spiruromorpha</taxon>
        <taxon>Filarioidea</taxon>
        <taxon>Onchocercidae</taxon>
        <taxon>Wuchereria</taxon>
    </lineage>
</organism>
<feature type="domain" description="Ketosynthase family 3 (KS3)" evidence="9">
    <location>
        <begin position="13"/>
        <end position="239"/>
    </location>
</feature>
<proteinExistence type="predicted"/>
<gene>
    <name evidence="10" type="ORF">WBA_LOCUS5886</name>
</gene>
<keyword evidence="3" id="KW-0276">Fatty acid metabolism</keyword>
<dbReference type="SMART" id="SM00825">
    <property type="entry name" value="PKS_KS"/>
    <property type="match status" value="1"/>
</dbReference>
<keyword evidence="2" id="KW-0444">Lipid biosynthesis</keyword>
<evidence type="ECO:0000313" key="11">
    <source>
        <dbReference type="Proteomes" id="UP000270924"/>
    </source>
</evidence>
<accession>A0A3P7DR86</accession>
<evidence type="ECO:0000313" key="10">
    <source>
        <dbReference type="EMBL" id="VDM12500.1"/>
    </source>
</evidence>
<dbReference type="InterPro" id="IPR020841">
    <property type="entry name" value="PKS_Beta-ketoAc_synthase_dom"/>
</dbReference>
<dbReference type="PROSITE" id="PS52004">
    <property type="entry name" value="KS3_2"/>
    <property type="match status" value="1"/>
</dbReference>
<name>A0A3P7DR86_WUCBA</name>
<keyword evidence="11" id="KW-1185">Reference proteome</keyword>
<dbReference type="GO" id="GO:0006633">
    <property type="term" value="P:fatty acid biosynthetic process"/>
    <property type="evidence" value="ECO:0007669"/>
    <property type="project" value="UniProtKB-KW"/>
</dbReference>
<keyword evidence="1" id="KW-0596">Phosphopantetheine</keyword>
<evidence type="ECO:0000256" key="2">
    <source>
        <dbReference type="ARBA" id="ARBA00022516"/>
    </source>
</evidence>
<keyword evidence="7" id="KW-0275">Fatty acid biosynthesis</keyword>
<dbReference type="Pfam" id="PF00109">
    <property type="entry name" value="ketoacyl-synt"/>
    <property type="match status" value="2"/>
</dbReference>
<dbReference type="Gene3D" id="3.40.47.10">
    <property type="match status" value="1"/>
</dbReference>
<evidence type="ECO:0000256" key="8">
    <source>
        <dbReference type="ARBA" id="ARBA00023268"/>
    </source>
</evidence>
<dbReference type="InterPro" id="IPR014030">
    <property type="entry name" value="Ketoacyl_synth_N"/>
</dbReference>
<protein>
    <recommendedName>
        <fullName evidence="9">Ketosynthase family 3 (KS3) domain-containing protein</fullName>
    </recommendedName>
</protein>
<dbReference type="PANTHER" id="PTHR43775:SF7">
    <property type="entry name" value="FATTY ACID SYNTHASE"/>
    <property type="match status" value="1"/>
</dbReference>
<dbReference type="PANTHER" id="PTHR43775">
    <property type="entry name" value="FATTY ACID SYNTHASE"/>
    <property type="match status" value="1"/>
</dbReference>
<evidence type="ECO:0000256" key="6">
    <source>
        <dbReference type="ARBA" id="ARBA00023098"/>
    </source>
</evidence>
<evidence type="ECO:0000256" key="3">
    <source>
        <dbReference type="ARBA" id="ARBA00022832"/>
    </source>
</evidence>
<dbReference type="GO" id="GO:0004312">
    <property type="term" value="F:fatty acid synthase activity"/>
    <property type="evidence" value="ECO:0007669"/>
    <property type="project" value="TreeGrafter"/>
</dbReference>
<evidence type="ECO:0000259" key="9">
    <source>
        <dbReference type="PROSITE" id="PS52004"/>
    </source>
</evidence>
<feature type="non-terminal residue" evidence="10">
    <location>
        <position position="239"/>
    </location>
</feature>
<dbReference type="OrthoDB" id="329835at2759"/>
<keyword evidence="5" id="KW-0560">Oxidoreductase</keyword>
<keyword evidence="6" id="KW-0443">Lipid metabolism</keyword>
<evidence type="ECO:0000256" key="5">
    <source>
        <dbReference type="ARBA" id="ARBA00023002"/>
    </source>
</evidence>
<dbReference type="GO" id="GO:0016491">
    <property type="term" value="F:oxidoreductase activity"/>
    <property type="evidence" value="ECO:0007669"/>
    <property type="project" value="UniProtKB-KW"/>
</dbReference>
<reference evidence="10 11" key="1">
    <citation type="submission" date="2018-11" db="EMBL/GenBank/DDBJ databases">
        <authorList>
            <consortium name="Pathogen Informatics"/>
        </authorList>
    </citation>
    <scope>NUCLEOTIDE SEQUENCE [LARGE SCALE GENOMIC DNA]</scope>
</reference>
<evidence type="ECO:0000256" key="7">
    <source>
        <dbReference type="ARBA" id="ARBA00023160"/>
    </source>
</evidence>
<evidence type="ECO:0000256" key="4">
    <source>
        <dbReference type="ARBA" id="ARBA00022857"/>
    </source>
</evidence>
<dbReference type="OMA" id="VIIRWEQ"/>
<keyword evidence="4" id="KW-0521">NADP</keyword>